<organism evidence="1">
    <name type="scientific">viral metagenome</name>
    <dbReference type="NCBI Taxonomy" id="1070528"/>
    <lineage>
        <taxon>unclassified sequences</taxon>
        <taxon>metagenomes</taxon>
        <taxon>organismal metagenomes</taxon>
    </lineage>
</organism>
<sequence length="126" mass="14876">MNIDITIHARMKYAKIKCQDLDVQDCSLKCNGKVSHTDCRFLRRRIDDEIVELFNRAEEEKPSADLVSRMINNGFIGERYFKVDIYRFVVLEKGNKLVTVERDTFTRKSKQKGYIRKGELGDRIQR</sequence>
<accession>A0A6M3LEM1</accession>
<reference evidence="1" key="1">
    <citation type="submission" date="2020-03" db="EMBL/GenBank/DDBJ databases">
        <title>The deep terrestrial virosphere.</title>
        <authorList>
            <person name="Holmfeldt K."/>
            <person name="Nilsson E."/>
            <person name="Simone D."/>
            <person name="Lopez-Fernandez M."/>
            <person name="Wu X."/>
            <person name="de Brujin I."/>
            <person name="Lundin D."/>
            <person name="Andersson A."/>
            <person name="Bertilsson S."/>
            <person name="Dopson M."/>
        </authorList>
    </citation>
    <scope>NUCLEOTIDE SEQUENCE</scope>
    <source>
        <strain evidence="1">MM415B03360</strain>
    </source>
</reference>
<name>A0A6M3LEM1_9ZZZZ</name>
<proteinExistence type="predicted"/>
<protein>
    <submittedName>
        <fullName evidence="1">Uncharacterized protein</fullName>
    </submittedName>
</protein>
<dbReference type="AlphaFoldDB" id="A0A6M3LEM1"/>
<evidence type="ECO:0000313" key="1">
    <source>
        <dbReference type="EMBL" id="QJA91468.1"/>
    </source>
</evidence>
<gene>
    <name evidence="1" type="ORF">MM415B03360_0012</name>
</gene>
<dbReference type="EMBL" id="MT142989">
    <property type="protein sequence ID" value="QJA91468.1"/>
    <property type="molecule type" value="Genomic_DNA"/>
</dbReference>